<keyword evidence="2" id="KW-1185">Reference proteome</keyword>
<dbReference type="GO" id="GO:0032259">
    <property type="term" value="P:methylation"/>
    <property type="evidence" value="ECO:0007669"/>
    <property type="project" value="UniProtKB-KW"/>
</dbReference>
<dbReference type="Proteomes" id="UP000290815">
    <property type="component" value="Chromosome"/>
</dbReference>
<dbReference type="EMBL" id="LR215024">
    <property type="protein sequence ID" value="VEU70296.1"/>
    <property type="molecule type" value="Genomic_DNA"/>
</dbReference>
<keyword evidence="1" id="KW-0808">Transferase</keyword>
<dbReference type="GO" id="GO:0008168">
    <property type="term" value="F:methyltransferase activity"/>
    <property type="evidence" value="ECO:0007669"/>
    <property type="project" value="UniProtKB-KW"/>
</dbReference>
<dbReference type="RefSeq" id="WP_044888929.1">
    <property type="nucleotide sequence ID" value="NZ_LR215024.1"/>
</dbReference>
<dbReference type="KEGG" id="mgly:NCTC10194_00301"/>
<sequence length="136" mass="15929">MQKDLNTSIFNDNEEKSLKEQYLEKIDNLSTSTFNKDQKELCKTIIESAKEEDVQNIYQLLIQRIKLGFTFDVAPTPITTNKFITLLKENKELSFGVEKLELNNSKEKDILIIGENFDVLNNLILIERERESRSWL</sequence>
<name>A0A449AUY0_9BACT</name>
<evidence type="ECO:0000313" key="1">
    <source>
        <dbReference type="EMBL" id="VEU70296.1"/>
    </source>
</evidence>
<reference evidence="1 2" key="1">
    <citation type="submission" date="2019-01" db="EMBL/GenBank/DDBJ databases">
        <authorList>
            <consortium name="Pathogen Informatics"/>
        </authorList>
    </citation>
    <scope>NUCLEOTIDE SEQUENCE [LARGE SCALE GENOMIC DNA]</scope>
    <source>
        <strain evidence="1 2">NCTC10194</strain>
    </source>
</reference>
<evidence type="ECO:0000313" key="2">
    <source>
        <dbReference type="Proteomes" id="UP000290815"/>
    </source>
</evidence>
<protein>
    <submittedName>
        <fullName evidence="1">C-terminal truncated Type III restriction-modification system: methylase</fullName>
    </submittedName>
</protein>
<proteinExistence type="predicted"/>
<organism evidence="1 2">
    <name type="scientific">Mycoplasmopsis glycophila</name>
    <dbReference type="NCBI Taxonomy" id="171285"/>
    <lineage>
        <taxon>Bacteria</taxon>
        <taxon>Bacillati</taxon>
        <taxon>Mycoplasmatota</taxon>
        <taxon>Mycoplasmoidales</taxon>
        <taxon>Metamycoplasmataceae</taxon>
        <taxon>Mycoplasmopsis</taxon>
    </lineage>
</organism>
<dbReference type="AlphaFoldDB" id="A0A449AUY0"/>
<keyword evidence="1" id="KW-0489">Methyltransferase</keyword>
<gene>
    <name evidence="1" type="ORF">NCTC10194_00301</name>
</gene>
<accession>A0A449AUY0</accession>